<protein>
    <recommendedName>
        <fullName evidence="5">Lipoprotein</fullName>
    </recommendedName>
</protein>
<name>A0ABU8P1N9_9CORY</name>
<dbReference type="EMBL" id="JBAHUZ010000002">
    <property type="protein sequence ID" value="MEJ4137761.1"/>
    <property type="molecule type" value="Genomic_DNA"/>
</dbReference>
<feature type="compositionally biased region" description="Pro residues" evidence="1">
    <location>
        <begin position="42"/>
        <end position="51"/>
    </location>
</feature>
<keyword evidence="4" id="KW-1185">Reference proteome</keyword>
<gene>
    <name evidence="3" type="ORF">V5S76_01330</name>
</gene>
<evidence type="ECO:0008006" key="5">
    <source>
        <dbReference type="Google" id="ProtNLM"/>
    </source>
</evidence>
<feature type="region of interest" description="Disordered" evidence="1">
    <location>
        <begin position="25"/>
        <end position="61"/>
    </location>
</feature>
<evidence type="ECO:0000313" key="3">
    <source>
        <dbReference type="EMBL" id="MEJ4137761.1"/>
    </source>
</evidence>
<organism evidence="3 4">
    <name type="scientific">Corynebacterium marquesiae</name>
    <dbReference type="NCBI Taxonomy" id="2913503"/>
    <lineage>
        <taxon>Bacteria</taxon>
        <taxon>Bacillati</taxon>
        <taxon>Actinomycetota</taxon>
        <taxon>Actinomycetes</taxon>
        <taxon>Mycobacteriales</taxon>
        <taxon>Corynebacteriaceae</taxon>
        <taxon>Corynebacterium</taxon>
    </lineage>
</organism>
<keyword evidence="2" id="KW-0732">Signal</keyword>
<proteinExistence type="predicted"/>
<dbReference type="RefSeq" id="WP_284791595.1">
    <property type="nucleotide sequence ID" value="NZ_JASPHO010000006.1"/>
</dbReference>
<evidence type="ECO:0000313" key="4">
    <source>
        <dbReference type="Proteomes" id="UP001372244"/>
    </source>
</evidence>
<evidence type="ECO:0000256" key="2">
    <source>
        <dbReference type="SAM" id="SignalP"/>
    </source>
</evidence>
<evidence type="ECO:0000256" key="1">
    <source>
        <dbReference type="SAM" id="MobiDB-lite"/>
    </source>
</evidence>
<reference evidence="3 4" key="1">
    <citation type="submission" date="2024-02" db="EMBL/GenBank/DDBJ databases">
        <title>Whole genome sequencing and characterization of Corynebacterium isolated from the ocular surface of dry eye disease sufferers.</title>
        <authorList>
            <person name="Naqvi M."/>
        </authorList>
    </citation>
    <scope>NUCLEOTIDE SEQUENCE [LARGE SCALE GENOMIC DNA]</scope>
    <source>
        <strain evidence="3 4">PCR27</strain>
    </source>
</reference>
<feature type="chain" id="PRO_5045884584" description="Lipoprotein" evidence="2">
    <location>
        <begin position="22"/>
        <end position="81"/>
    </location>
</feature>
<feature type="signal peptide" evidence="2">
    <location>
        <begin position="1"/>
        <end position="21"/>
    </location>
</feature>
<comment type="caution">
    <text evidence="3">The sequence shown here is derived from an EMBL/GenBank/DDBJ whole genome shotgun (WGS) entry which is preliminary data.</text>
</comment>
<sequence length="81" mass="8201">MQRTLIFAILAAFCLAGCAHPEPERPLPTSVGATPLADAPSWQPPSPPARPARPSSGEQASRSFAAGRAACLVGQGACSCA</sequence>
<dbReference type="Proteomes" id="UP001372244">
    <property type="component" value="Unassembled WGS sequence"/>
</dbReference>
<accession>A0ABU8P1N9</accession>